<evidence type="ECO:0000256" key="1">
    <source>
        <dbReference type="SAM" id="SignalP"/>
    </source>
</evidence>
<gene>
    <name evidence="2" type="ORF">ISU10_14785</name>
</gene>
<feature type="signal peptide" evidence="1">
    <location>
        <begin position="1"/>
        <end position="40"/>
    </location>
</feature>
<evidence type="ECO:0000313" key="3">
    <source>
        <dbReference type="Proteomes" id="UP000660668"/>
    </source>
</evidence>
<protein>
    <submittedName>
        <fullName evidence="2">Uncharacterized protein</fullName>
    </submittedName>
</protein>
<accession>A0A930YHU8</accession>
<dbReference type="RefSeq" id="WP_194697183.1">
    <property type="nucleotide sequence ID" value="NZ_JADKPO010000020.1"/>
</dbReference>
<dbReference type="Proteomes" id="UP000660668">
    <property type="component" value="Unassembled WGS sequence"/>
</dbReference>
<feature type="chain" id="PRO_5038025436" evidence="1">
    <location>
        <begin position="41"/>
        <end position="203"/>
    </location>
</feature>
<keyword evidence="3" id="KW-1185">Reference proteome</keyword>
<comment type="caution">
    <text evidence="2">The sequence shown here is derived from an EMBL/GenBank/DDBJ whole genome shotgun (WGS) entry which is preliminary data.</text>
</comment>
<keyword evidence="1" id="KW-0732">Signal</keyword>
<reference evidence="2" key="1">
    <citation type="submission" date="2020-11" db="EMBL/GenBank/DDBJ databases">
        <title>Nocardioides cynanchi sp. nov., isolated from soil of rhizosphere of Cynanchum wilfordii.</title>
        <authorList>
            <person name="Lee J.-S."/>
            <person name="Suh M.K."/>
            <person name="Kim J.-S."/>
        </authorList>
    </citation>
    <scope>NUCLEOTIDE SEQUENCE</scope>
    <source>
        <strain evidence="2">KCTC 19276</strain>
    </source>
</reference>
<proteinExistence type="predicted"/>
<evidence type="ECO:0000313" key="2">
    <source>
        <dbReference type="EMBL" id="MBF4769031.1"/>
    </source>
</evidence>
<dbReference type="EMBL" id="JADKPO010000020">
    <property type="protein sequence ID" value="MBF4769031.1"/>
    <property type="molecule type" value="Genomic_DNA"/>
</dbReference>
<dbReference type="AlphaFoldDB" id="A0A930YHU8"/>
<organism evidence="2 3">
    <name type="scientific">Nocardioides agariphilus</name>
    <dbReference type="NCBI Taxonomy" id="433664"/>
    <lineage>
        <taxon>Bacteria</taxon>
        <taxon>Bacillati</taxon>
        <taxon>Actinomycetota</taxon>
        <taxon>Actinomycetes</taxon>
        <taxon>Propionibacteriales</taxon>
        <taxon>Nocardioidaceae</taxon>
        <taxon>Nocardioides</taxon>
    </lineage>
</organism>
<name>A0A930YHU8_9ACTN</name>
<sequence length="203" mass="21563">MNKYFTAGRTWARISFAAAVSSLVAVLAALLLGPAPSASALWTEAWSNPGVANFGGKVALKVEKYTDSTGHLVYTFRPGDLVVQPDSTVTGAQQATVHLELLRSEDGKTWSTADEESFTVDLGDGKGGSVTKTLAGRSFFHFHTPGRAGAYKMVANVQWFKGTTWLSERNVAASLTSELSCGELGISKCYKFADSGQAFLAVA</sequence>